<name>H5XVP1_9FIRM</name>
<evidence type="ECO:0000256" key="1">
    <source>
        <dbReference type="SAM" id="SignalP"/>
    </source>
</evidence>
<dbReference type="AlphaFoldDB" id="H5XVP1"/>
<proteinExistence type="predicted"/>
<evidence type="ECO:0000259" key="2">
    <source>
        <dbReference type="Pfam" id="PF12671"/>
    </source>
</evidence>
<keyword evidence="1" id="KW-0732">Signal</keyword>
<organism evidence="3 4">
    <name type="scientific">Desulfosporosinus youngiae DSM 17734</name>
    <dbReference type="NCBI Taxonomy" id="768710"/>
    <lineage>
        <taxon>Bacteria</taxon>
        <taxon>Bacillati</taxon>
        <taxon>Bacillota</taxon>
        <taxon>Clostridia</taxon>
        <taxon>Eubacteriales</taxon>
        <taxon>Desulfitobacteriaceae</taxon>
        <taxon>Desulfosporosinus</taxon>
    </lineage>
</organism>
<dbReference type="EMBL" id="CM001441">
    <property type="protein sequence ID" value="EHQ90124.1"/>
    <property type="molecule type" value="Genomic_DNA"/>
</dbReference>
<dbReference type="Proteomes" id="UP000005104">
    <property type="component" value="Chromosome"/>
</dbReference>
<dbReference type="HOGENOM" id="CLU_613549_0_0_9"/>
<feature type="domain" description="Putative amidase" evidence="2">
    <location>
        <begin position="246"/>
        <end position="415"/>
    </location>
</feature>
<dbReference type="OrthoDB" id="1809935at2"/>
<feature type="chain" id="PRO_5003601193" description="Putative amidase domain-containing protein" evidence="1">
    <location>
        <begin position="26"/>
        <end position="446"/>
    </location>
</feature>
<feature type="signal peptide" evidence="1">
    <location>
        <begin position="1"/>
        <end position="25"/>
    </location>
</feature>
<dbReference type="Pfam" id="PF12671">
    <property type="entry name" value="Amidase_6"/>
    <property type="match status" value="1"/>
</dbReference>
<dbReference type="InterPro" id="IPR024301">
    <property type="entry name" value="Amidase_6"/>
</dbReference>
<evidence type="ECO:0000313" key="3">
    <source>
        <dbReference type="EMBL" id="EHQ90124.1"/>
    </source>
</evidence>
<dbReference type="RefSeq" id="WP_007784371.1">
    <property type="nucleotide sequence ID" value="NZ_CM001441.1"/>
</dbReference>
<sequence>MKKNRILLCLLCILLIAFAYNPVFASSNSGEPISQLSTPGDTLSKSQNEYVSITNNAISQNIGDNKKIEAICEEFLTLSKASVRDPQNYDNTLRIGKNSLKNDKIQYRLTGYQYQAALNNALGWEISKDNLVFSDFTLLNQSKNTATASIIEKYTYYINDGFDDESYRSKKYTFELLRDSDGWKITNVTTDDPWETDTNFKYEPIDVTNAVNAHIKENKEVAASPASADESKPFVVAPTAWYQWTYHPSLAVSYAVAHYADTTNSVFGYHSGNNCQNFASQCVWAGLKGTGSNKEARPAVPISRVGASAPNVWCVNQATTAYGFPYNYSWDNVIAFANLLIRSGPEYGEGPYGNAYFSNGVQNAEVGNVLTVDWDGSPSLTTIDHAMFVTQVSGTSGSRTKDQVKVAAHTKHSNTAYEVLSQYTPQSIGSFGRDVIWSGNYTAAQP</sequence>
<dbReference type="eggNOG" id="ENOG5033V1J">
    <property type="taxonomic scope" value="Bacteria"/>
</dbReference>
<keyword evidence="4" id="KW-1185">Reference proteome</keyword>
<reference evidence="3 4" key="1">
    <citation type="submission" date="2011-11" db="EMBL/GenBank/DDBJ databases">
        <title>The Noncontiguous Finished genome of Desulfosporosinus youngiae DSM 17734.</title>
        <authorList>
            <consortium name="US DOE Joint Genome Institute (JGI-PGF)"/>
            <person name="Lucas S."/>
            <person name="Han J."/>
            <person name="Lapidus A."/>
            <person name="Cheng J.-F."/>
            <person name="Goodwin L."/>
            <person name="Pitluck S."/>
            <person name="Peters L."/>
            <person name="Ovchinnikova G."/>
            <person name="Lu M."/>
            <person name="Land M.L."/>
            <person name="Hauser L."/>
            <person name="Pester M."/>
            <person name="Spring S."/>
            <person name="Ollivier B."/>
            <person name="Rattei T."/>
            <person name="Klenk H.-P."/>
            <person name="Wagner M."/>
            <person name="Loy A."/>
            <person name="Woyke T.J."/>
        </authorList>
    </citation>
    <scope>NUCLEOTIDE SEQUENCE [LARGE SCALE GENOMIC DNA]</scope>
    <source>
        <strain evidence="3 4">DSM 17734</strain>
    </source>
</reference>
<accession>H5XVP1</accession>
<evidence type="ECO:0000313" key="4">
    <source>
        <dbReference type="Proteomes" id="UP000005104"/>
    </source>
</evidence>
<gene>
    <name evidence="3" type="ORF">DesyoDRAFT_3087</name>
</gene>
<protein>
    <recommendedName>
        <fullName evidence="2">Putative amidase domain-containing protein</fullName>
    </recommendedName>
</protein>